<evidence type="ECO:0000313" key="3">
    <source>
        <dbReference type="Proteomes" id="UP000001471"/>
    </source>
</evidence>
<accession>B2WEC7</accession>
<gene>
    <name evidence="2" type="ORF">PTRG_08500</name>
</gene>
<name>B2WEC7_PYRTR</name>
<protein>
    <submittedName>
        <fullName evidence="2">Uncharacterized protein</fullName>
    </submittedName>
</protein>
<dbReference type="HOGENOM" id="CLU_3143702_0_0_1"/>
<proteinExistence type="predicted"/>
<reference evidence="3" key="1">
    <citation type="journal article" date="2013" name="G3 (Bethesda)">
        <title>Comparative genomics of a plant-pathogenic fungus, Pyrenophora tritici-repentis, reveals transduplication and the impact of repeat elements on pathogenicity and population divergence.</title>
        <authorList>
            <person name="Manning V.A."/>
            <person name="Pandelova I."/>
            <person name="Dhillon B."/>
            <person name="Wilhelm L.J."/>
            <person name="Goodwin S.B."/>
            <person name="Berlin A.M."/>
            <person name="Figueroa M."/>
            <person name="Freitag M."/>
            <person name="Hane J.K."/>
            <person name="Henrissat B."/>
            <person name="Holman W.H."/>
            <person name="Kodira C.D."/>
            <person name="Martin J."/>
            <person name="Oliver R.P."/>
            <person name="Robbertse B."/>
            <person name="Schackwitz W."/>
            <person name="Schwartz D.C."/>
            <person name="Spatafora J.W."/>
            <person name="Turgeon B.G."/>
            <person name="Yandava C."/>
            <person name="Young S."/>
            <person name="Zhou S."/>
            <person name="Zeng Q."/>
            <person name="Grigoriev I.V."/>
            <person name="Ma L.-J."/>
            <person name="Ciuffetti L.M."/>
        </authorList>
    </citation>
    <scope>NUCLEOTIDE SEQUENCE [LARGE SCALE GENOMIC DNA]</scope>
    <source>
        <strain evidence="3">Pt-1C-BFP</strain>
    </source>
</reference>
<dbReference type="AlphaFoldDB" id="B2WEC7"/>
<sequence length="49" mass="5269">MPIRLIVAESAPALNAIKKDPSVDAPSPAEVPARRIKKEEEDELDALSS</sequence>
<evidence type="ECO:0000313" key="2">
    <source>
        <dbReference type="EMBL" id="EDU51419.1"/>
    </source>
</evidence>
<dbReference type="Proteomes" id="UP000001471">
    <property type="component" value="Unassembled WGS sequence"/>
</dbReference>
<dbReference type="InParanoid" id="B2WEC7"/>
<organism evidence="2 3">
    <name type="scientific">Pyrenophora tritici-repentis (strain Pt-1C-BFP)</name>
    <name type="common">Wheat tan spot fungus</name>
    <name type="synonym">Drechslera tritici-repentis</name>
    <dbReference type="NCBI Taxonomy" id="426418"/>
    <lineage>
        <taxon>Eukaryota</taxon>
        <taxon>Fungi</taxon>
        <taxon>Dikarya</taxon>
        <taxon>Ascomycota</taxon>
        <taxon>Pezizomycotina</taxon>
        <taxon>Dothideomycetes</taxon>
        <taxon>Pleosporomycetidae</taxon>
        <taxon>Pleosporales</taxon>
        <taxon>Pleosporineae</taxon>
        <taxon>Pleosporaceae</taxon>
        <taxon>Pyrenophora</taxon>
    </lineage>
</organism>
<feature type="region of interest" description="Disordered" evidence="1">
    <location>
        <begin position="18"/>
        <end position="49"/>
    </location>
</feature>
<feature type="compositionally biased region" description="Acidic residues" evidence="1">
    <location>
        <begin position="40"/>
        <end position="49"/>
    </location>
</feature>
<dbReference type="EMBL" id="DS231623">
    <property type="protein sequence ID" value="EDU51419.1"/>
    <property type="molecule type" value="Genomic_DNA"/>
</dbReference>
<evidence type="ECO:0000256" key="1">
    <source>
        <dbReference type="SAM" id="MobiDB-lite"/>
    </source>
</evidence>